<feature type="transmembrane region" description="Helical" evidence="1">
    <location>
        <begin position="146"/>
        <end position="168"/>
    </location>
</feature>
<feature type="transmembrane region" description="Helical" evidence="1">
    <location>
        <begin position="70"/>
        <end position="92"/>
    </location>
</feature>
<dbReference type="InterPro" id="IPR018758">
    <property type="entry name" value="FtrD-like"/>
</dbReference>
<feature type="transmembrane region" description="Helical" evidence="1">
    <location>
        <begin position="12"/>
        <end position="31"/>
    </location>
</feature>
<feature type="transmembrane region" description="Helical" evidence="1">
    <location>
        <begin position="104"/>
        <end position="124"/>
    </location>
</feature>
<feature type="transmembrane region" description="Helical" evidence="1">
    <location>
        <begin position="180"/>
        <end position="202"/>
    </location>
</feature>
<protein>
    <submittedName>
        <fullName evidence="3">Membrane protein, PF10080</fullName>
    </submittedName>
</protein>
<reference evidence="3" key="1">
    <citation type="submission" date="2014-07" db="EMBL/GenBank/DDBJ databases">
        <authorList>
            <person name="Zhang J.E."/>
            <person name="Yang H."/>
            <person name="Guo J."/>
            <person name="Deng Z."/>
            <person name="Luo H."/>
            <person name="Luo M."/>
            <person name="Zhao B."/>
        </authorList>
    </citation>
    <scope>NUCLEOTIDE SEQUENCE</scope>
    <source>
        <strain evidence="3">AM4</strain>
    </source>
</reference>
<name>A0A1L7RC40_9ACTO</name>
<dbReference type="AlphaFoldDB" id="A0A1L7RC40"/>
<evidence type="ECO:0000259" key="2">
    <source>
        <dbReference type="Pfam" id="PF10080"/>
    </source>
</evidence>
<sequence>MLERFVSVVGGATLPFLLYAALAVLLTPAVVEGWTRSARWRLASALTGTAAGLVFAVLRATSVIDRRTVVNIPTLIACVAIDAALIVVLVLLARRPTWGADGRLGAVAHPVACLAVGLAFFRAVPNVVLGLTAFIEPGEEVLSSEMLLRVLGFLGGWVAVALLAFIYYRAARRAPVRPTRVTLLVFAVVFGAMHLAELARVLQSTHRIRLSGSAFRAMTWATNNAGGIILLAAAAVWLVPMGFALARAVGRTPAQSNPARTRALRAERRRSRRWVLASGLGFAALVATRTVAVAKVNEVPTLSDPEPYERSHDAAVVSATLLADGHLHRFAYEASGGTEVRFIMILKNGGAYGVGLDACESCGPAGYYERDGKIICKRCDVAINPATIGFKGGCNPIPIDFTVTDGAVSVPLSALEDSAEVFA</sequence>
<gene>
    <name evidence="3" type="ORF">AAM4_1655</name>
</gene>
<keyword evidence="1" id="KW-1133">Transmembrane helix</keyword>
<dbReference type="Pfam" id="PF10080">
    <property type="entry name" value="FtrD-like"/>
    <property type="match status" value="1"/>
</dbReference>
<dbReference type="RefSeq" id="WP_210580342.1">
    <property type="nucleotide sequence ID" value="NZ_LK995510.1"/>
</dbReference>
<feature type="transmembrane region" description="Helical" evidence="1">
    <location>
        <begin position="225"/>
        <end position="246"/>
    </location>
</feature>
<keyword evidence="1" id="KW-0812">Transmembrane</keyword>
<accession>A0A1L7RC40</accession>
<dbReference type="EMBL" id="LK995510">
    <property type="protein sequence ID" value="CED91487.1"/>
    <property type="molecule type" value="Genomic_DNA"/>
</dbReference>
<evidence type="ECO:0000313" key="3">
    <source>
        <dbReference type="EMBL" id="CED91487.1"/>
    </source>
</evidence>
<organism evidence="3">
    <name type="scientific">Actinomyces succiniciruminis</name>
    <dbReference type="NCBI Taxonomy" id="1522002"/>
    <lineage>
        <taxon>Bacteria</taxon>
        <taxon>Bacillati</taxon>
        <taxon>Actinomycetota</taxon>
        <taxon>Actinomycetes</taxon>
        <taxon>Actinomycetales</taxon>
        <taxon>Actinomycetaceae</taxon>
        <taxon>Actinomyces</taxon>
    </lineage>
</organism>
<feature type="domain" description="Membrane iron-sulfur containing protein FtrD-like" evidence="2">
    <location>
        <begin position="323"/>
        <end position="422"/>
    </location>
</feature>
<feature type="transmembrane region" description="Helical" evidence="1">
    <location>
        <begin position="274"/>
        <end position="294"/>
    </location>
</feature>
<proteinExistence type="predicted"/>
<keyword evidence="1" id="KW-0472">Membrane</keyword>
<evidence type="ECO:0000256" key="1">
    <source>
        <dbReference type="SAM" id="Phobius"/>
    </source>
</evidence>
<feature type="transmembrane region" description="Helical" evidence="1">
    <location>
        <begin position="43"/>
        <end position="64"/>
    </location>
</feature>